<name>A0A9Q3KJI6_9BASI</name>
<protein>
    <submittedName>
        <fullName evidence="2">Uncharacterized protein</fullName>
    </submittedName>
</protein>
<dbReference type="EMBL" id="AVOT02112867">
    <property type="protein sequence ID" value="MBW0582578.1"/>
    <property type="molecule type" value="Genomic_DNA"/>
</dbReference>
<organism evidence="2 3">
    <name type="scientific">Austropuccinia psidii MF-1</name>
    <dbReference type="NCBI Taxonomy" id="1389203"/>
    <lineage>
        <taxon>Eukaryota</taxon>
        <taxon>Fungi</taxon>
        <taxon>Dikarya</taxon>
        <taxon>Basidiomycota</taxon>
        <taxon>Pucciniomycotina</taxon>
        <taxon>Pucciniomycetes</taxon>
        <taxon>Pucciniales</taxon>
        <taxon>Sphaerophragmiaceae</taxon>
        <taxon>Austropuccinia</taxon>
    </lineage>
</organism>
<keyword evidence="3" id="KW-1185">Reference proteome</keyword>
<accession>A0A9Q3KJI6</accession>
<evidence type="ECO:0000313" key="2">
    <source>
        <dbReference type="EMBL" id="MBW0582578.1"/>
    </source>
</evidence>
<sequence length="98" mass="10874">MPQTLANSTDFHEQTTSASESGSEISYMVSSHELGIIVESLVHESNPEPPALPECENRFILNIFSLSKPDTFVIAFLSAQPPSSQKPNYKSYEKQKTL</sequence>
<evidence type="ECO:0000256" key="1">
    <source>
        <dbReference type="SAM" id="MobiDB-lite"/>
    </source>
</evidence>
<feature type="region of interest" description="Disordered" evidence="1">
    <location>
        <begin position="1"/>
        <end position="24"/>
    </location>
</feature>
<gene>
    <name evidence="2" type="ORF">O181_122293</name>
</gene>
<dbReference type="Proteomes" id="UP000765509">
    <property type="component" value="Unassembled WGS sequence"/>
</dbReference>
<comment type="caution">
    <text evidence="2">The sequence shown here is derived from an EMBL/GenBank/DDBJ whole genome shotgun (WGS) entry which is preliminary data.</text>
</comment>
<dbReference type="AlphaFoldDB" id="A0A9Q3KJI6"/>
<reference evidence="2" key="1">
    <citation type="submission" date="2021-03" db="EMBL/GenBank/DDBJ databases">
        <title>Draft genome sequence of rust myrtle Austropuccinia psidii MF-1, a brazilian biotype.</title>
        <authorList>
            <person name="Quecine M.C."/>
            <person name="Pachon D.M.R."/>
            <person name="Bonatelli M.L."/>
            <person name="Correr F.H."/>
            <person name="Franceschini L.M."/>
            <person name="Leite T.F."/>
            <person name="Margarido G.R.A."/>
            <person name="Almeida C.A."/>
            <person name="Ferrarezi J.A."/>
            <person name="Labate C.A."/>
        </authorList>
    </citation>
    <scope>NUCLEOTIDE SEQUENCE</scope>
    <source>
        <strain evidence="2">MF-1</strain>
    </source>
</reference>
<evidence type="ECO:0000313" key="3">
    <source>
        <dbReference type="Proteomes" id="UP000765509"/>
    </source>
</evidence>
<proteinExistence type="predicted"/>